<sequence>MDGAFGGPVRPEQVMWVVGSTSSVVGKRLKEESTTVEVITEPTKQEPRTETPTTVQVTTEATTEISTTEAPTPEPTTEKRTTTEPTTEPATENPTPSTPTTRAQYTMPSEKPTTEIRITVKPTTEDSVTETTEKVFPSSSIAPTQAEQTTSEVHTTEHPTPTKGFSTIGAESTTGFTPTIGDVVTTTEDVSFSKLGAHGRLGADTLPNGTPIKTLPDDFRVYKGKDDFSPVVANNKGIYILHPVQRQDKQIIFDPFTIGQVLGYLYEKIEFGNEKPPGGKYTIELMGGRIPTKRFASNGKTRRASLIFTKKNVN</sequence>
<reference evidence="2 3" key="1">
    <citation type="submission" date="2019-12" db="EMBL/GenBank/DDBJ databases">
        <title>Chromosome-level assembly of the Caenorhabditis remanei genome.</title>
        <authorList>
            <person name="Teterina A.A."/>
            <person name="Willis J.H."/>
            <person name="Phillips P.C."/>
        </authorList>
    </citation>
    <scope>NUCLEOTIDE SEQUENCE [LARGE SCALE GENOMIC DNA]</scope>
    <source>
        <strain evidence="2 3">PX506</strain>
        <tissue evidence="2">Whole organism</tissue>
    </source>
</reference>
<gene>
    <name evidence="2" type="ORF">GCK72_013841</name>
</gene>
<organism evidence="2 3">
    <name type="scientific">Caenorhabditis remanei</name>
    <name type="common">Caenorhabditis vulgaris</name>
    <dbReference type="NCBI Taxonomy" id="31234"/>
    <lineage>
        <taxon>Eukaryota</taxon>
        <taxon>Metazoa</taxon>
        <taxon>Ecdysozoa</taxon>
        <taxon>Nematoda</taxon>
        <taxon>Chromadorea</taxon>
        <taxon>Rhabditida</taxon>
        <taxon>Rhabditina</taxon>
        <taxon>Rhabditomorpha</taxon>
        <taxon>Rhabditoidea</taxon>
        <taxon>Rhabditidae</taxon>
        <taxon>Peloderinae</taxon>
        <taxon>Caenorhabditis</taxon>
    </lineage>
</organism>
<feature type="region of interest" description="Disordered" evidence="1">
    <location>
        <begin position="30"/>
        <end position="174"/>
    </location>
</feature>
<accession>A0A6A5GS70</accession>
<comment type="caution">
    <text evidence="2">The sequence shown here is derived from an EMBL/GenBank/DDBJ whole genome shotgun (WGS) entry which is preliminary data.</text>
</comment>
<dbReference type="AlphaFoldDB" id="A0A6A5GS70"/>
<dbReference type="CTD" id="9828598"/>
<feature type="compositionally biased region" description="Polar residues" evidence="1">
    <location>
        <begin position="121"/>
        <end position="130"/>
    </location>
</feature>
<feature type="compositionally biased region" description="Low complexity" evidence="1">
    <location>
        <begin position="83"/>
        <end position="101"/>
    </location>
</feature>
<proteinExistence type="predicted"/>
<feature type="compositionally biased region" description="Low complexity" evidence="1">
    <location>
        <begin position="50"/>
        <end position="71"/>
    </location>
</feature>
<evidence type="ECO:0000313" key="2">
    <source>
        <dbReference type="EMBL" id="KAF1757385.1"/>
    </source>
</evidence>
<dbReference type="EMBL" id="WUAV01000004">
    <property type="protein sequence ID" value="KAF1757385.1"/>
    <property type="molecule type" value="Genomic_DNA"/>
</dbReference>
<dbReference type="RefSeq" id="XP_053584793.1">
    <property type="nucleotide sequence ID" value="XM_053730021.1"/>
</dbReference>
<protein>
    <submittedName>
        <fullName evidence="2">Uncharacterized protein</fullName>
    </submittedName>
</protein>
<evidence type="ECO:0000256" key="1">
    <source>
        <dbReference type="SAM" id="MobiDB-lite"/>
    </source>
</evidence>
<name>A0A6A5GS70_CAERE</name>
<feature type="compositionally biased region" description="Polar residues" evidence="1">
    <location>
        <begin position="163"/>
        <end position="174"/>
    </location>
</feature>
<dbReference type="KEGG" id="crq:GCK72_013841"/>
<dbReference type="Proteomes" id="UP000483820">
    <property type="component" value="Chromosome IV"/>
</dbReference>
<dbReference type="GeneID" id="9828598"/>
<feature type="compositionally biased region" description="Polar residues" evidence="1">
    <location>
        <begin position="137"/>
        <end position="153"/>
    </location>
</feature>
<evidence type="ECO:0000313" key="3">
    <source>
        <dbReference type="Proteomes" id="UP000483820"/>
    </source>
</evidence>